<evidence type="ECO:0000256" key="3">
    <source>
        <dbReference type="ARBA" id="ARBA00022840"/>
    </source>
</evidence>
<organism evidence="5 6">
    <name type="scientific">Lutispora saccharofermentans</name>
    <dbReference type="NCBI Taxonomy" id="3024236"/>
    <lineage>
        <taxon>Bacteria</taxon>
        <taxon>Bacillati</taxon>
        <taxon>Bacillota</taxon>
        <taxon>Clostridia</taxon>
        <taxon>Lutisporales</taxon>
        <taxon>Lutisporaceae</taxon>
        <taxon>Lutispora</taxon>
    </lineage>
</organism>
<evidence type="ECO:0000256" key="1">
    <source>
        <dbReference type="ARBA" id="ARBA00022448"/>
    </source>
</evidence>
<dbReference type="PANTHER" id="PTHR42711:SF1">
    <property type="entry name" value="ABC-TRANSPORT PROTEIN, ATP-BINDING COMPONENT"/>
    <property type="match status" value="1"/>
</dbReference>
<protein>
    <submittedName>
        <fullName evidence="5">ATP-binding cassette domain-containing protein</fullName>
    </submittedName>
</protein>
<dbReference type="Pfam" id="PF00005">
    <property type="entry name" value="ABC_tran"/>
    <property type="match status" value="1"/>
</dbReference>
<dbReference type="PROSITE" id="PS50893">
    <property type="entry name" value="ABC_TRANSPORTER_2"/>
    <property type="match status" value="1"/>
</dbReference>
<dbReference type="PROSITE" id="PS00211">
    <property type="entry name" value="ABC_TRANSPORTER_1"/>
    <property type="match status" value="1"/>
</dbReference>
<dbReference type="Gene3D" id="3.40.50.300">
    <property type="entry name" value="P-loop containing nucleotide triphosphate hydrolases"/>
    <property type="match status" value="1"/>
</dbReference>
<evidence type="ECO:0000313" key="5">
    <source>
        <dbReference type="EMBL" id="MCQ1531103.1"/>
    </source>
</evidence>
<accession>A0ABT1NIR2</accession>
<keyword evidence="2" id="KW-0547">Nucleotide-binding</keyword>
<dbReference type="InterPro" id="IPR003593">
    <property type="entry name" value="AAA+_ATPase"/>
</dbReference>
<evidence type="ECO:0000259" key="4">
    <source>
        <dbReference type="PROSITE" id="PS50893"/>
    </source>
</evidence>
<dbReference type="EMBL" id="JAJEKE010000018">
    <property type="protein sequence ID" value="MCQ1531103.1"/>
    <property type="molecule type" value="Genomic_DNA"/>
</dbReference>
<name>A0ABT1NIR2_9FIRM</name>
<keyword evidence="3 5" id="KW-0067">ATP-binding</keyword>
<reference evidence="5 6" key="1">
    <citation type="submission" date="2021-10" db="EMBL/GenBank/DDBJ databases">
        <title>Lutispora strain m25 sp. nov., a thermophilic, non-spore-forming bacterium isolated from a lab-scale methanogenic bioreactor digesting anaerobic sludge.</title>
        <authorList>
            <person name="El Houari A."/>
            <person name="Mcdonald J."/>
        </authorList>
    </citation>
    <scope>NUCLEOTIDE SEQUENCE [LARGE SCALE GENOMIC DNA]</scope>
    <source>
        <strain evidence="6">m25</strain>
    </source>
</reference>
<evidence type="ECO:0000313" key="6">
    <source>
        <dbReference type="Proteomes" id="UP001651880"/>
    </source>
</evidence>
<keyword evidence="6" id="KW-1185">Reference proteome</keyword>
<dbReference type="InterPro" id="IPR017871">
    <property type="entry name" value="ABC_transporter-like_CS"/>
</dbReference>
<dbReference type="GO" id="GO:0005524">
    <property type="term" value="F:ATP binding"/>
    <property type="evidence" value="ECO:0007669"/>
    <property type="project" value="UniProtKB-KW"/>
</dbReference>
<dbReference type="Proteomes" id="UP001651880">
    <property type="component" value="Unassembled WGS sequence"/>
</dbReference>
<keyword evidence="1" id="KW-0813">Transport</keyword>
<dbReference type="PANTHER" id="PTHR42711">
    <property type="entry name" value="ABC TRANSPORTER ATP-BINDING PROTEIN"/>
    <property type="match status" value="1"/>
</dbReference>
<dbReference type="RefSeq" id="WP_255228623.1">
    <property type="nucleotide sequence ID" value="NZ_JAJEKE010000018.1"/>
</dbReference>
<dbReference type="SMART" id="SM00382">
    <property type="entry name" value="AAA"/>
    <property type="match status" value="1"/>
</dbReference>
<proteinExistence type="predicted"/>
<dbReference type="SUPFAM" id="SSF52540">
    <property type="entry name" value="P-loop containing nucleoside triphosphate hydrolases"/>
    <property type="match status" value="1"/>
</dbReference>
<dbReference type="InterPro" id="IPR003439">
    <property type="entry name" value="ABC_transporter-like_ATP-bd"/>
</dbReference>
<gene>
    <name evidence="5" type="ORF">LJD61_16375</name>
</gene>
<dbReference type="InterPro" id="IPR050763">
    <property type="entry name" value="ABC_transporter_ATP-binding"/>
</dbReference>
<sequence length="325" mass="37194">MEVIKVENLKKVYRIPKRREGFLNTFKDLIKHEYEDKTALADISFSINEGDIVGYIGPNGAGKSTTIKIMAGILYPTSGQVTVNEVIPYKEKVRNAKEISLIAGNRSNLYWDLPIIDTFELMKRIYKISDKKYKQNLDLLSEVIGIKDLHTVPARQLSLGQRMRADFVASMLHDPKIVYLDEPTIGLDIVAKDHIREFIKTVNSEKRTTVIITSHDIADIERICNRVIVIDYGKIIYSGNIDNLNSEYNNNKCIMKIKLEDKAESFNLEGFDVKQVNDMYSISFERKKITPSGMLNLLLEKGYKIIDFSLTEPSLEDTIKAIYEK</sequence>
<dbReference type="InterPro" id="IPR027417">
    <property type="entry name" value="P-loop_NTPase"/>
</dbReference>
<feature type="domain" description="ABC transporter" evidence="4">
    <location>
        <begin position="24"/>
        <end position="257"/>
    </location>
</feature>
<evidence type="ECO:0000256" key="2">
    <source>
        <dbReference type="ARBA" id="ARBA00022741"/>
    </source>
</evidence>
<comment type="caution">
    <text evidence="5">The sequence shown here is derived from an EMBL/GenBank/DDBJ whole genome shotgun (WGS) entry which is preliminary data.</text>
</comment>